<dbReference type="PANTHER" id="PTHR30118">
    <property type="entry name" value="HTH-TYPE TRANSCRIPTIONAL REGULATOR LEUO-RELATED"/>
    <property type="match status" value="1"/>
</dbReference>
<dbReference type="OrthoDB" id="6621790at2"/>
<dbReference type="PATRIC" id="fig|28229.3.peg.3867"/>
<proteinExistence type="inferred from homology"/>
<keyword evidence="3" id="KW-0238">DNA-binding</keyword>
<dbReference type="SUPFAM" id="SSF46785">
    <property type="entry name" value="Winged helix' DNA-binding domain"/>
    <property type="match status" value="1"/>
</dbReference>
<dbReference type="Pfam" id="PF00126">
    <property type="entry name" value="HTH_1"/>
    <property type="match status" value="1"/>
</dbReference>
<dbReference type="Gene3D" id="3.40.190.10">
    <property type="entry name" value="Periplasmic binding protein-like II"/>
    <property type="match status" value="2"/>
</dbReference>
<organism evidence="6 7">
    <name type="scientific">Colwellia psychrerythraea</name>
    <name type="common">Vibrio psychroerythus</name>
    <dbReference type="NCBI Taxonomy" id="28229"/>
    <lineage>
        <taxon>Bacteria</taxon>
        <taxon>Pseudomonadati</taxon>
        <taxon>Pseudomonadota</taxon>
        <taxon>Gammaproteobacteria</taxon>
        <taxon>Alteromonadales</taxon>
        <taxon>Colwelliaceae</taxon>
        <taxon>Colwellia</taxon>
    </lineage>
</organism>
<dbReference type="EMBL" id="JQEC01000054">
    <property type="protein sequence ID" value="KGJ89775.1"/>
    <property type="molecule type" value="Genomic_DNA"/>
</dbReference>
<comment type="caution">
    <text evidence="6">The sequence shown here is derived from an EMBL/GenBank/DDBJ whole genome shotgun (WGS) entry which is preliminary data.</text>
</comment>
<dbReference type="PANTHER" id="PTHR30118:SF7">
    <property type="entry name" value="TRANSCRIPTIONAL REGULATOR LYSR FAMILY"/>
    <property type="match status" value="1"/>
</dbReference>
<reference evidence="6 7" key="1">
    <citation type="submission" date="2014-08" db="EMBL/GenBank/DDBJ databases">
        <title>Genomic and Phenotypic Diversity of Colwellia psychrerythraea strains from Disparate Marine Basins.</title>
        <authorList>
            <person name="Techtmann S.M."/>
            <person name="Stelling S.C."/>
            <person name="Utturkar S.M."/>
            <person name="Alshibli N."/>
            <person name="Harris A."/>
            <person name="Brown S.D."/>
            <person name="Hazen T.C."/>
        </authorList>
    </citation>
    <scope>NUCLEOTIDE SEQUENCE [LARGE SCALE GENOMIC DNA]</scope>
    <source>
        <strain evidence="6 7">GAB14E</strain>
    </source>
</reference>
<dbReference type="InterPro" id="IPR036390">
    <property type="entry name" value="WH_DNA-bd_sf"/>
</dbReference>
<dbReference type="GO" id="GO:0003700">
    <property type="term" value="F:DNA-binding transcription factor activity"/>
    <property type="evidence" value="ECO:0007669"/>
    <property type="project" value="InterPro"/>
</dbReference>
<evidence type="ECO:0000256" key="4">
    <source>
        <dbReference type="ARBA" id="ARBA00023163"/>
    </source>
</evidence>
<dbReference type="InterPro" id="IPR050389">
    <property type="entry name" value="LysR-type_TF"/>
</dbReference>
<dbReference type="RefSeq" id="WP_033083819.1">
    <property type="nucleotide sequence ID" value="NZ_JQEC01000054.1"/>
</dbReference>
<dbReference type="InterPro" id="IPR000847">
    <property type="entry name" value="LysR_HTH_N"/>
</dbReference>
<protein>
    <submittedName>
        <fullName evidence="6">Transcriptional regulator, LysR family</fullName>
    </submittedName>
</protein>
<comment type="similarity">
    <text evidence="1">Belongs to the LysR transcriptional regulatory family.</text>
</comment>
<evidence type="ECO:0000259" key="5">
    <source>
        <dbReference type="PROSITE" id="PS50931"/>
    </source>
</evidence>
<name>A0A099KHN9_COLPS</name>
<dbReference type="PRINTS" id="PR00039">
    <property type="entry name" value="HTHLYSR"/>
</dbReference>
<dbReference type="AlphaFoldDB" id="A0A099KHN9"/>
<sequence length="309" mass="34670">MASLEQKLARVDLNLLVSLSVLLKEKNVSRAAERLYLSQSAMSRTLQRLRDLFDDPLFHRSSSGIVPTEKAQNIETLLPDLLQKLESILQDNDFSPESCDKHFSISLPSLASHNIFLPLVQNINSEAPAVQLSEYSAKISSIKSLESGLLDFVIHIEKPSDAAFIATSLGKLSLAVFARNGHPLTTQSQVELADCFIYRFLDLNVREDSGITLTNPIDSILLKQGFKRDIQLKTSQLSILVELLKSSESLLIAPSFFANASPYKEQLVSVYQFEQTQSNMVELYLLQHQRTLNSAAHQWLKDKILQSRL</sequence>
<dbReference type="InterPro" id="IPR005119">
    <property type="entry name" value="LysR_subst-bd"/>
</dbReference>
<dbReference type="SUPFAM" id="SSF53850">
    <property type="entry name" value="Periplasmic binding protein-like II"/>
    <property type="match status" value="1"/>
</dbReference>
<keyword evidence="2" id="KW-0805">Transcription regulation</keyword>
<dbReference type="PROSITE" id="PS50931">
    <property type="entry name" value="HTH_LYSR"/>
    <property type="match status" value="1"/>
</dbReference>
<dbReference type="GO" id="GO:0003677">
    <property type="term" value="F:DNA binding"/>
    <property type="evidence" value="ECO:0007669"/>
    <property type="project" value="UniProtKB-KW"/>
</dbReference>
<evidence type="ECO:0000313" key="6">
    <source>
        <dbReference type="EMBL" id="KGJ89775.1"/>
    </source>
</evidence>
<dbReference type="Gene3D" id="1.10.10.10">
    <property type="entry name" value="Winged helix-like DNA-binding domain superfamily/Winged helix DNA-binding domain"/>
    <property type="match status" value="1"/>
</dbReference>
<dbReference type="Proteomes" id="UP000029868">
    <property type="component" value="Unassembled WGS sequence"/>
</dbReference>
<feature type="domain" description="HTH lysR-type" evidence="5">
    <location>
        <begin position="11"/>
        <end position="68"/>
    </location>
</feature>
<accession>A0A099KHN9</accession>
<keyword evidence="4" id="KW-0804">Transcription</keyword>
<evidence type="ECO:0000256" key="3">
    <source>
        <dbReference type="ARBA" id="ARBA00023125"/>
    </source>
</evidence>
<evidence type="ECO:0000256" key="2">
    <source>
        <dbReference type="ARBA" id="ARBA00023015"/>
    </source>
</evidence>
<evidence type="ECO:0000313" key="7">
    <source>
        <dbReference type="Proteomes" id="UP000029868"/>
    </source>
</evidence>
<gene>
    <name evidence="6" type="ORF">GAB14E_3936</name>
</gene>
<dbReference type="Pfam" id="PF03466">
    <property type="entry name" value="LysR_substrate"/>
    <property type="match status" value="1"/>
</dbReference>
<dbReference type="InterPro" id="IPR036388">
    <property type="entry name" value="WH-like_DNA-bd_sf"/>
</dbReference>
<evidence type="ECO:0000256" key="1">
    <source>
        <dbReference type="ARBA" id="ARBA00009437"/>
    </source>
</evidence>